<feature type="compositionally biased region" description="Basic and acidic residues" evidence="1">
    <location>
        <begin position="1"/>
        <end position="21"/>
    </location>
</feature>
<evidence type="ECO:0000256" key="1">
    <source>
        <dbReference type="SAM" id="MobiDB-lite"/>
    </source>
</evidence>
<proteinExistence type="predicted"/>
<dbReference type="OrthoDB" id="497057at2759"/>
<protein>
    <submittedName>
        <fullName evidence="2">Uncharacterized protein</fullName>
    </submittedName>
</protein>
<dbReference type="RefSeq" id="XP_003082772.1">
    <property type="nucleotide sequence ID" value="XM_003082724.1"/>
</dbReference>
<dbReference type="InParanoid" id="Q00WN2"/>
<keyword evidence="3" id="KW-1185">Reference proteome</keyword>
<organism evidence="2 3">
    <name type="scientific">Ostreococcus tauri</name>
    <name type="common">Marine green alga</name>
    <dbReference type="NCBI Taxonomy" id="70448"/>
    <lineage>
        <taxon>Eukaryota</taxon>
        <taxon>Viridiplantae</taxon>
        <taxon>Chlorophyta</taxon>
        <taxon>Mamiellophyceae</taxon>
        <taxon>Mamiellales</taxon>
        <taxon>Bathycoccaceae</taxon>
        <taxon>Ostreococcus</taxon>
    </lineage>
</organism>
<evidence type="ECO:0000313" key="3">
    <source>
        <dbReference type="Proteomes" id="UP000009170"/>
    </source>
</evidence>
<reference evidence="3" key="1">
    <citation type="journal article" date="2006" name="Proc. Natl. Acad. Sci. U.S.A.">
        <title>Genome analysis of the smallest free-living eukaryote Ostreococcus tauri unveils many unique features.</title>
        <authorList>
            <person name="Derelle E."/>
            <person name="Ferraz C."/>
            <person name="Rombauts S."/>
            <person name="Rouze P."/>
            <person name="Worden A.Z."/>
            <person name="Robbens S."/>
            <person name="Partensky F."/>
            <person name="Degroeve S."/>
            <person name="Echeynie S."/>
            <person name="Cooke R."/>
            <person name="Saeys Y."/>
            <person name="Wuyts J."/>
            <person name="Jabbari K."/>
            <person name="Bowler C."/>
            <person name="Panaud O."/>
            <person name="Piegu B."/>
            <person name="Ball S.G."/>
            <person name="Ral J.-P."/>
            <person name="Bouget F.-Y."/>
            <person name="Piganeau G."/>
            <person name="De Baets B."/>
            <person name="Picard A."/>
            <person name="Delseny M."/>
            <person name="Demaille J."/>
            <person name="Van de Peer Y."/>
            <person name="Moreau H."/>
        </authorList>
    </citation>
    <scope>NUCLEOTIDE SEQUENCE [LARGE SCALE GENOMIC DNA]</scope>
    <source>
        <strain evidence="3">OTTH 0595 / CCAP 157/2 / RCC745</strain>
    </source>
</reference>
<sequence>MKTREGTTRDDDAADDARAATETEETENAARAVKRDDAVTPDRGLGQRRALSAETRSRPFVPLKGEVLHVAWYREYDDTGKFTREEGLAYRECIEKLMSHYTMPVEEVRETLDGIERGWSDVTLSLGEGFNLRMQRHNEFETLTLNGPGNMKEALDSPMPEWQRLLPREWTCEIPGKVFLINHAVFRQLSSAPKSEVPTLKESSSIRRAFGTFEDFAPRIKSTYEDEDEDSLLEWDSGTLIGCGIGDGSRLFVNYELDDFGAMKTLVVVPPGESVFIRAGRQLQRFLQLEQYRLLLLQRLPSAKSRFPLLAGLNERYEALASQLRRSKATARGHKTQQEFVTQITELEQAVTQLLTRTQLTALTTQAYTDIINLRLAEAGFTRLGYEIRFLPTFVKKRIDPAVNTIKTVAEQARILSDALERTTALVQASVEVRLQRINERIAQYGLLFTVASVCVSLLAGIQPNGSLHGLFVLFKAKFFALVGFCSQLLASAP</sequence>
<accession>Q00WN2</accession>
<reference evidence="2 3" key="2">
    <citation type="journal article" date="2014" name="BMC Genomics">
        <title>An improved genome of the model marine alga Ostreococcus tauri unfolds by assessing Illumina de novo assemblies.</title>
        <authorList>
            <person name="Blanc-Mathieu R."/>
            <person name="Verhelst B."/>
            <person name="Derelle E."/>
            <person name="Rombauts S."/>
            <person name="Bouget F.Y."/>
            <person name="Carre I."/>
            <person name="Chateau A."/>
            <person name="Eyre-Walker A."/>
            <person name="Grimsley N."/>
            <person name="Moreau H."/>
            <person name="Piegu B."/>
            <person name="Rivals E."/>
            <person name="Schackwitz W."/>
            <person name="Van de Peer Y."/>
            <person name="Piganeau G."/>
        </authorList>
    </citation>
    <scope>NUCLEOTIDE SEQUENCE [LARGE SCALE GENOMIC DNA]</scope>
    <source>
        <strain evidence="3">OTTH 0595 / CCAP 157/2 / RCC745</strain>
    </source>
</reference>
<feature type="region of interest" description="Disordered" evidence="1">
    <location>
        <begin position="1"/>
        <end position="51"/>
    </location>
</feature>
<dbReference type="GeneID" id="9837378"/>
<dbReference type="EMBL" id="CAID01000013">
    <property type="protein sequence ID" value="CAL56629.1"/>
    <property type="molecule type" value="Genomic_DNA"/>
</dbReference>
<dbReference type="OMA" id="AYRECIE"/>
<comment type="caution">
    <text evidence="2">The sequence shown here is derived from an EMBL/GenBank/DDBJ whole genome shotgun (WGS) entry which is preliminary data.</text>
</comment>
<name>Q00WN2_OSTTA</name>
<dbReference type="InterPro" id="IPR021830">
    <property type="entry name" value="DUF3422"/>
</dbReference>
<dbReference type="KEGG" id="ota:OT_ostta13g02900"/>
<dbReference type="AlphaFoldDB" id="Q00WN2"/>
<gene>
    <name evidence="2" type="ORF">OT_ostta13g02900</name>
</gene>
<dbReference type="Proteomes" id="UP000009170">
    <property type="component" value="Unassembled WGS sequence"/>
</dbReference>
<dbReference type="Pfam" id="PF11902">
    <property type="entry name" value="DUF3422"/>
    <property type="match status" value="1"/>
</dbReference>
<evidence type="ECO:0000313" key="2">
    <source>
        <dbReference type="EMBL" id="CAL56629.1"/>
    </source>
</evidence>